<evidence type="ECO:0000256" key="5">
    <source>
        <dbReference type="ARBA" id="ARBA00023001"/>
    </source>
</evidence>
<dbReference type="PANTHER" id="PTHR10353:SF36">
    <property type="entry name" value="LP05116P"/>
    <property type="match status" value="1"/>
</dbReference>
<feature type="active site" description="Nucleophile" evidence="9">
    <location>
        <position position="357"/>
    </location>
</feature>
<dbReference type="PRINTS" id="PR00131">
    <property type="entry name" value="GLHYDRLASE1"/>
</dbReference>
<keyword evidence="5" id="KW-0136">Cellulose degradation</keyword>
<dbReference type="PROSITE" id="PS00653">
    <property type="entry name" value="GLYCOSYL_HYDROL_F1_2"/>
    <property type="match status" value="1"/>
</dbReference>
<dbReference type="InterPro" id="IPR001360">
    <property type="entry name" value="Glyco_hydro_1"/>
</dbReference>
<keyword evidence="4 10" id="KW-0378">Hydrolase</keyword>
<name>A0ABN5GXM2_9FIRM</name>
<dbReference type="EC" id="3.2.1.21" evidence="3 10"/>
<dbReference type="NCBIfam" id="TIGR03356">
    <property type="entry name" value="BGL"/>
    <property type="match status" value="1"/>
</dbReference>
<evidence type="ECO:0000256" key="8">
    <source>
        <dbReference type="ARBA" id="ARBA00023326"/>
    </source>
</evidence>
<keyword evidence="8" id="KW-0624">Polysaccharide degradation</keyword>
<comment type="catalytic activity">
    <reaction evidence="1 10">
        <text>Hydrolysis of terminal, non-reducing beta-D-glucosyl residues with release of beta-D-glucose.</text>
        <dbReference type="EC" id="3.2.1.21"/>
    </reaction>
</comment>
<evidence type="ECO:0000256" key="10">
    <source>
        <dbReference type="RuleBase" id="RU361175"/>
    </source>
</evidence>
<keyword evidence="7 10" id="KW-0326">Glycosidase</keyword>
<dbReference type="Gene3D" id="3.20.20.80">
    <property type="entry name" value="Glycosidases"/>
    <property type="match status" value="1"/>
</dbReference>
<evidence type="ECO:0000256" key="4">
    <source>
        <dbReference type="ARBA" id="ARBA00022801"/>
    </source>
</evidence>
<dbReference type="Pfam" id="PF00232">
    <property type="entry name" value="Glyco_hydro_1"/>
    <property type="match status" value="1"/>
</dbReference>
<keyword evidence="12" id="KW-1185">Reference proteome</keyword>
<evidence type="ECO:0000256" key="1">
    <source>
        <dbReference type="ARBA" id="ARBA00000448"/>
    </source>
</evidence>
<sequence>MTDKYDLTFPADFIFGVATSSYQIEGAVAEDGRTPSHWDTFSHTPGKVLGQETGDIACDHYHRYRQDVDLIADLGVSSYRFSLAWPRIVTEDNRLNTRGIDFYHRLLDALAERNVTPAATIYHWDLPQWLADRGGWANRDTVRYFTDYAQMVFQAFGDRIPQWITHNEPWCASFLSYGLGEHAPGHRDWREAVLASHHILLSHGETVKLYRAMGLKGQIGITLNLNVTDPKTDTDADRAAARRGDGFSNRWFLDPLFRGAYPEDMLDIFRPYVQNFRFIRPGDLETISTPMNFLGVNYYTRSVVFDEPGTSLLQLGHVVPAKDRVTEMGWEVHPDSLYRLLKRLAGEYTALPLYITENGAAYPDAVDADGQVHDPLRTAYVQSHLQAAQRFVEEGGALKGYYLWSLMDNFEWAYGYSKRFGIVYVDFASQERILKDSAKWYKELIARHRLRHGQG</sequence>
<accession>A0ABN5GXM2</accession>
<dbReference type="InterPro" id="IPR017736">
    <property type="entry name" value="Glyco_hydro_1_beta-glucosidase"/>
</dbReference>
<evidence type="ECO:0000256" key="3">
    <source>
        <dbReference type="ARBA" id="ARBA00012744"/>
    </source>
</evidence>
<gene>
    <name evidence="11" type="ORF">BXT84_03205</name>
</gene>
<dbReference type="InterPro" id="IPR017853">
    <property type="entry name" value="GH"/>
</dbReference>
<evidence type="ECO:0000313" key="12">
    <source>
        <dbReference type="Proteomes" id="UP000325292"/>
    </source>
</evidence>
<dbReference type="PROSITE" id="PS00572">
    <property type="entry name" value="GLYCOSYL_HYDROL_F1_1"/>
    <property type="match status" value="1"/>
</dbReference>
<dbReference type="SUPFAM" id="SSF51445">
    <property type="entry name" value="(Trans)glycosidases"/>
    <property type="match status" value="1"/>
</dbReference>
<reference evidence="11 12" key="1">
    <citation type="journal article" date="2019" name="Sci. Rep.">
        <title>Sulfobacillus thermotolerans: new insights into resistance and metabolic capacities of acidophilic chemolithotrophs.</title>
        <authorList>
            <person name="Panyushkina A.E."/>
            <person name="Babenko V.V."/>
            <person name="Nikitina A.S."/>
            <person name="Selezneva O.V."/>
            <person name="Tsaplina I.A."/>
            <person name="Letarova M.A."/>
            <person name="Kostryukova E.S."/>
            <person name="Letarov A.V."/>
        </authorList>
    </citation>
    <scope>NUCLEOTIDE SEQUENCE [LARGE SCALE GENOMIC DNA]</scope>
    <source>
        <strain evidence="11 12">Kr1</strain>
    </source>
</reference>
<evidence type="ECO:0000313" key="11">
    <source>
        <dbReference type="EMBL" id="AUW93079.1"/>
    </source>
</evidence>
<dbReference type="Proteomes" id="UP000325292">
    <property type="component" value="Chromosome"/>
</dbReference>
<keyword evidence="6" id="KW-0119">Carbohydrate metabolism</keyword>
<evidence type="ECO:0000256" key="2">
    <source>
        <dbReference type="ARBA" id="ARBA00010838"/>
    </source>
</evidence>
<evidence type="ECO:0000256" key="7">
    <source>
        <dbReference type="ARBA" id="ARBA00023295"/>
    </source>
</evidence>
<dbReference type="InterPro" id="IPR033132">
    <property type="entry name" value="GH_1_N_CS"/>
</dbReference>
<dbReference type="EMBL" id="CP019454">
    <property type="protein sequence ID" value="AUW93079.1"/>
    <property type="molecule type" value="Genomic_DNA"/>
</dbReference>
<evidence type="ECO:0000256" key="9">
    <source>
        <dbReference type="PROSITE-ProRule" id="PRU10055"/>
    </source>
</evidence>
<proteinExistence type="inferred from homology"/>
<dbReference type="PANTHER" id="PTHR10353">
    <property type="entry name" value="GLYCOSYL HYDROLASE"/>
    <property type="match status" value="1"/>
</dbReference>
<organism evidence="11 12">
    <name type="scientific">Sulfobacillus thermotolerans</name>
    <dbReference type="NCBI Taxonomy" id="338644"/>
    <lineage>
        <taxon>Bacteria</taxon>
        <taxon>Bacillati</taxon>
        <taxon>Bacillota</taxon>
        <taxon>Clostridia</taxon>
        <taxon>Eubacteriales</taxon>
        <taxon>Clostridiales Family XVII. Incertae Sedis</taxon>
        <taxon>Sulfobacillus</taxon>
    </lineage>
</organism>
<comment type="similarity">
    <text evidence="2 10">Belongs to the glycosyl hydrolase 1 family.</text>
</comment>
<protein>
    <recommendedName>
        <fullName evidence="3 10">Beta-glucosidase</fullName>
        <ecNumber evidence="3 10">3.2.1.21</ecNumber>
    </recommendedName>
</protein>
<evidence type="ECO:0000256" key="6">
    <source>
        <dbReference type="ARBA" id="ARBA00023277"/>
    </source>
</evidence>
<dbReference type="InterPro" id="IPR018120">
    <property type="entry name" value="Glyco_hydro_1_AS"/>
</dbReference>